<accession>A0A8J6PFB3</accession>
<dbReference type="PROSITE" id="PS51186">
    <property type="entry name" value="GNAT"/>
    <property type="match status" value="1"/>
</dbReference>
<dbReference type="AlphaFoldDB" id="A0A8J6PFB3"/>
<dbReference type="Gene3D" id="3.40.630.30">
    <property type="match status" value="1"/>
</dbReference>
<dbReference type="GO" id="GO:0016747">
    <property type="term" value="F:acyltransferase activity, transferring groups other than amino-acyl groups"/>
    <property type="evidence" value="ECO:0007669"/>
    <property type="project" value="InterPro"/>
</dbReference>
<gene>
    <name evidence="2" type="ORF">ICI42_05380</name>
</gene>
<dbReference type="SUPFAM" id="SSF55729">
    <property type="entry name" value="Acyl-CoA N-acyltransferases (Nat)"/>
    <property type="match status" value="1"/>
</dbReference>
<reference evidence="2" key="1">
    <citation type="submission" date="2020-09" db="EMBL/GenBank/DDBJ databases">
        <title>Genome seq and assembly of Tianweitania sp.</title>
        <authorList>
            <person name="Chhetri G."/>
        </authorList>
    </citation>
    <scope>NUCLEOTIDE SEQUENCE</scope>
    <source>
        <strain evidence="2">Rool2</strain>
    </source>
</reference>
<dbReference type="Proteomes" id="UP000643405">
    <property type="component" value="Unassembled WGS sequence"/>
</dbReference>
<evidence type="ECO:0000259" key="1">
    <source>
        <dbReference type="PROSITE" id="PS51186"/>
    </source>
</evidence>
<evidence type="ECO:0000313" key="2">
    <source>
        <dbReference type="EMBL" id="MBD0414079.1"/>
    </source>
</evidence>
<dbReference type="RefSeq" id="WP_188163458.1">
    <property type="nucleotide sequence ID" value="NZ_JACVVX010000001.1"/>
</dbReference>
<dbReference type="InterPro" id="IPR000182">
    <property type="entry name" value="GNAT_dom"/>
</dbReference>
<keyword evidence="3" id="KW-1185">Reference proteome</keyword>
<protein>
    <submittedName>
        <fullName evidence="2">GNAT family N-acetyltransferase</fullName>
    </submittedName>
</protein>
<dbReference type="Pfam" id="PF00583">
    <property type="entry name" value="Acetyltransf_1"/>
    <property type="match status" value="1"/>
</dbReference>
<proteinExistence type="predicted"/>
<organism evidence="2 3">
    <name type="scientific">Oryzicola mucosus</name>
    <dbReference type="NCBI Taxonomy" id="2767425"/>
    <lineage>
        <taxon>Bacteria</taxon>
        <taxon>Pseudomonadati</taxon>
        <taxon>Pseudomonadota</taxon>
        <taxon>Alphaproteobacteria</taxon>
        <taxon>Hyphomicrobiales</taxon>
        <taxon>Phyllobacteriaceae</taxon>
        <taxon>Oryzicola</taxon>
    </lineage>
</organism>
<name>A0A8J6PFB3_9HYPH</name>
<evidence type="ECO:0000313" key="3">
    <source>
        <dbReference type="Proteomes" id="UP000643405"/>
    </source>
</evidence>
<sequence>MGDVRVLSLKDRPGDIALCARWNFEQWGREAGRDLAGTEAALRDIACSTSGEGAVIGLLNGKPAGMALLIACDLESHSHLTPWVASVYTVTESRGQGVASAMMLGLERLAAAYGFDAAYLYTESPGFYARLGWSVIETLAHETSDMAVMKRVLAG</sequence>
<dbReference type="CDD" id="cd04301">
    <property type="entry name" value="NAT_SF"/>
    <property type="match status" value="1"/>
</dbReference>
<dbReference type="InterPro" id="IPR016181">
    <property type="entry name" value="Acyl_CoA_acyltransferase"/>
</dbReference>
<dbReference type="EMBL" id="JACVVX010000001">
    <property type="protein sequence ID" value="MBD0414079.1"/>
    <property type="molecule type" value="Genomic_DNA"/>
</dbReference>
<comment type="caution">
    <text evidence="2">The sequence shown here is derived from an EMBL/GenBank/DDBJ whole genome shotgun (WGS) entry which is preliminary data.</text>
</comment>
<feature type="domain" description="N-acetyltransferase" evidence="1">
    <location>
        <begin position="4"/>
        <end position="154"/>
    </location>
</feature>